<dbReference type="Gene3D" id="2.170.130.10">
    <property type="entry name" value="TonB-dependent receptor, plug domain"/>
    <property type="match status" value="1"/>
</dbReference>
<keyword evidence="5" id="KW-0732">Signal</keyword>
<comment type="similarity">
    <text evidence="10 11">Belongs to the TonB-dependent receptor family.</text>
</comment>
<dbReference type="Gene3D" id="2.40.170.20">
    <property type="entry name" value="TonB-dependent receptor, beta-barrel domain"/>
    <property type="match status" value="1"/>
</dbReference>
<dbReference type="InterPro" id="IPR008969">
    <property type="entry name" value="CarboxyPept-like_regulatory"/>
</dbReference>
<accession>A0A316ASZ1</accession>
<dbReference type="Pfam" id="PF07715">
    <property type="entry name" value="Plug"/>
    <property type="match status" value="1"/>
</dbReference>
<comment type="subcellular location">
    <subcellularLocation>
        <location evidence="1 10">Cell outer membrane</location>
        <topology evidence="1 10">Multi-pass membrane protein</topology>
    </subcellularLocation>
</comment>
<evidence type="ECO:0000256" key="8">
    <source>
        <dbReference type="ARBA" id="ARBA00023170"/>
    </source>
</evidence>
<keyword evidence="2 10" id="KW-0813">Transport</keyword>
<dbReference type="RefSeq" id="WP_109672682.1">
    <property type="nucleotide sequence ID" value="NZ_QGDT01000001.1"/>
</dbReference>
<reference evidence="14 15" key="1">
    <citation type="submission" date="2018-03" db="EMBL/GenBank/DDBJ databases">
        <title>Genomic Encyclopedia of Archaeal and Bacterial Type Strains, Phase II (KMG-II): from individual species to whole genera.</title>
        <authorList>
            <person name="Goeker M."/>
        </authorList>
    </citation>
    <scope>NUCLEOTIDE SEQUENCE [LARGE SCALE GENOMIC DNA]</scope>
    <source>
        <strain evidence="14 15">DSM 100346</strain>
    </source>
</reference>
<dbReference type="PROSITE" id="PS52016">
    <property type="entry name" value="TONB_DEPENDENT_REC_3"/>
    <property type="match status" value="1"/>
</dbReference>
<evidence type="ECO:0000256" key="11">
    <source>
        <dbReference type="RuleBase" id="RU003357"/>
    </source>
</evidence>
<dbReference type="PANTHER" id="PTHR30069">
    <property type="entry name" value="TONB-DEPENDENT OUTER MEMBRANE RECEPTOR"/>
    <property type="match status" value="1"/>
</dbReference>
<keyword evidence="4 10" id="KW-0812">Transmembrane</keyword>
<dbReference type="NCBIfam" id="TIGR04057">
    <property type="entry name" value="SusC_RagA_signa"/>
    <property type="match status" value="1"/>
</dbReference>
<evidence type="ECO:0000256" key="9">
    <source>
        <dbReference type="ARBA" id="ARBA00023237"/>
    </source>
</evidence>
<sequence>MRKAILLMLLVGHLTGGLCPIQAQVLAQVQRKSSEPVRQSKTIKLKEALNILKQQYGIDLLFFGKDLDSYEVPSSGINPSKSLEKNLDQLLSPLKLQYQKLDKGESYMITESKNLKTSQSTPNTSTKTVIGNKAAPRIEASPIEITIKGKVSDLDNGEPLPGVSIVIKGTQTGTITDTDGNFSLEVSDPTDLLIFSFVGYLPKEVTVGQQTQLNIQLSPDNKALDEIVVIGYSSKNQTQLSSSVSVVSAEKLKGVTSPSLGNLLQGKASGLMISSGTGQPGADPAIRIRGTGTISAGAGPLYVVDGVIGGTANPSDIESVTVLKDAAATGLYGSRAANGVIVITTKSGKSGKTNIQVNSSIGISEISRGKFRMMNTQEYYDYTRPLYVNDYNGKREGFIQQLEATNPNPSPEEINAYLTSKNLPTSLDDYLQVNFPESLLNYDTNWSDLIYRKGLTQNYDVSVSGGDEKTKFYIGGNYYHEKGTITTSAYERYNLRMNLDHRISQRLRLTGRINGRMDGTNYDYSGDRGGAYTTYFNLPTDRPYNDDGSIRIGTESDWFGRDRFNFLYPMQYNYSKSRSSDVQADLVLNYDINDWLSFSTTNRVSLKNQRAEIYDDPRTLTGGIRKGLLRNNSIYDQSLLNSNLLKASHNFGSHGISGLIGAEFQSNYGDFTNSSGGGVPIGLHVMDVSANPVAIAGSKYRSAFNSYFTQADYNYNNRYFLTASLRRDGSSKFGQNNQYGNFWAVGGSWILSNEAFIKNSKYISLLKLRASYGTTGNANITDFISRALYSYSTQYNGTAGAIPARLENPDLTWEKAYTTNLGLNIGFFNRIELSIDAYQRDTKNLLFDVPLSSATGFKTQIQNVGQIRNQGLDLELNTVNIKTENFTWTSNLNIGFNRNKVVALYQGQDIDLGTRRVIVGQPLGTWFMRKWLGVDPATGDPQWEIVHYNEDGSVKSREATNNYNLATRQIVGRGLPKFTGGFSNNLSYRGLHLDVFFTFTQGNQINHALRENLGADGAYPTTNSIALRPGDVRWEKPGDIAKYPRAVLGGNLNSNKMSSRYLENGSYIRLRNVRLGYDLPQAFIEKLKLGSLNIFVSGDNLLTWTKFSGMDPEVSLDNPSASLTNYFISKKVLFGINIGL</sequence>
<evidence type="ECO:0000256" key="5">
    <source>
        <dbReference type="ARBA" id="ARBA00022729"/>
    </source>
</evidence>
<dbReference type="SUPFAM" id="SSF49464">
    <property type="entry name" value="Carboxypeptidase regulatory domain-like"/>
    <property type="match status" value="1"/>
</dbReference>
<evidence type="ECO:0000256" key="10">
    <source>
        <dbReference type="PROSITE-ProRule" id="PRU01360"/>
    </source>
</evidence>
<protein>
    <submittedName>
        <fullName evidence="14">TonB-linked SusC/RagA family outer membrane protein</fullName>
    </submittedName>
</protein>
<comment type="caution">
    <text evidence="14">The sequence shown here is derived from an EMBL/GenBank/DDBJ whole genome shotgun (WGS) entry which is preliminary data.</text>
</comment>
<dbReference type="OrthoDB" id="9768177at2"/>
<dbReference type="InterPro" id="IPR037066">
    <property type="entry name" value="Plug_dom_sf"/>
</dbReference>
<dbReference type="FunFam" id="2.60.40.1120:FF:000003">
    <property type="entry name" value="Outer membrane protein Omp121"/>
    <property type="match status" value="1"/>
</dbReference>
<keyword evidence="9 10" id="KW-0998">Cell outer membrane</keyword>
<keyword evidence="15" id="KW-1185">Reference proteome</keyword>
<evidence type="ECO:0000256" key="6">
    <source>
        <dbReference type="ARBA" id="ARBA00023077"/>
    </source>
</evidence>
<evidence type="ECO:0000313" key="14">
    <source>
        <dbReference type="EMBL" id="PWJ60456.1"/>
    </source>
</evidence>
<dbReference type="Pfam" id="PF00593">
    <property type="entry name" value="TonB_dep_Rec_b-barrel"/>
    <property type="match status" value="1"/>
</dbReference>
<dbReference type="InterPro" id="IPR039426">
    <property type="entry name" value="TonB-dep_rcpt-like"/>
</dbReference>
<dbReference type="GO" id="GO:0044718">
    <property type="term" value="P:siderophore transmembrane transport"/>
    <property type="evidence" value="ECO:0007669"/>
    <property type="project" value="TreeGrafter"/>
</dbReference>
<feature type="domain" description="TonB-dependent receptor-like beta-barrel" evidence="12">
    <location>
        <begin position="526"/>
        <end position="1101"/>
    </location>
</feature>
<evidence type="ECO:0000256" key="2">
    <source>
        <dbReference type="ARBA" id="ARBA00022448"/>
    </source>
</evidence>
<keyword evidence="8" id="KW-0675">Receptor</keyword>
<dbReference type="Proteomes" id="UP000245880">
    <property type="component" value="Unassembled WGS sequence"/>
</dbReference>
<evidence type="ECO:0000256" key="3">
    <source>
        <dbReference type="ARBA" id="ARBA00022452"/>
    </source>
</evidence>
<gene>
    <name evidence="14" type="ORF">CLV98_101640</name>
</gene>
<feature type="domain" description="TonB-dependent receptor plug" evidence="13">
    <location>
        <begin position="239"/>
        <end position="340"/>
    </location>
</feature>
<dbReference type="InterPro" id="IPR000531">
    <property type="entry name" value="Beta-barrel_TonB"/>
</dbReference>
<dbReference type="InterPro" id="IPR023996">
    <property type="entry name" value="TonB-dep_OMP_SusC/RagA"/>
</dbReference>
<evidence type="ECO:0000256" key="1">
    <source>
        <dbReference type="ARBA" id="ARBA00004571"/>
    </source>
</evidence>
<evidence type="ECO:0000259" key="12">
    <source>
        <dbReference type="Pfam" id="PF00593"/>
    </source>
</evidence>
<dbReference type="PANTHER" id="PTHR30069:SF29">
    <property type="entry name" value="HEMOGLOBIN AND HEMOGLOBIN-HAPTOGLOBIN-BINDING PROTEIN 1-RELATED"/>
    <property type="match status" value="1"/>
</dbReference>
<dbReference type="GO" id="GO:0009279">
    <property type="term" value="C:cell outer membrane"/>
    <property type="evidence" value="ECO:0007669"/>
    <property type="project" value="UniProtKB-SubCell"/>
</dbReference>
<evidence type="ECO:0000256" key="4">
    <source>
        <dbReference type="ARBA" id="ARBA00022692"/>
    </source>
</evidence>
<dbReference type="InterPro" id="IPR036942">
    <property type="entry name" value="Beta-barrel_TonB_sf"/>
</dbReference>
<name>A0A316ASZ1_9BACT</name>
<evidence type="ECO:0000256" key="7">
    <source>
        <dbReference type="ARBA" id="ARBA00023136"/>
    </source>
</evidence>
<dbReference type="NCBIfam" id="TIGR04056">
    <property type="entry name" value="OMP_RagA_SusC"/>
    <property type="match status" value="1"/>
</dbReference>
<evidence type="ECO:0000313" key="15">
    <source>
        <dbReference type="Proteomes" id="UP000245880"/>
    </source>
</evidence>
<dbReference type="Pfam" id="PF13715">
    <property type="entry name" value="CarbopepD_reg_2"/>
    <property type="match status" value="1"/>
</dbReference>
<evidence type="ECO:0000259" key="13">
    <source>
        <dbReference type="Pfam" id="PF07715"/>
    </source>
</evidence>
<dbReference type="AlphaFoldDB" id="A0A316ASZ1"/>
<dbReference type="Gene3D" id="2.60.40.1120">
    <property type="entry name" value="Carboxypeptidase-like, regulatory domain"/>
    <property type="match status" value="1"/>
</dbReference>
<organism evidence="14 15">
    <name type="scientific">Dyadobacter jejuensis</name>
    <dbReference type="NCBI Taxonomy" id="1082580"/>
    <lineage>
        <taxon>Bacteria</taxon>
        <taxon>Pseudomonadati</taxon>
        <taxon>Bacteroidota</taxon>
        <taxon>Cytophagia</taxon>
        <taxon>Cytophagales</taxon>
        <taxon>Spirosomataceae</taxon>
        <taxon>Dyadobacter</taxon>
    </lineage>
</organism>
<dbReference type="SUPFAM" id="SSF56935">
    <property type="entry name" value="Porins"/>
    <property type="match status" value="1"/>
</dbReference>
<dbReference type="InterPro" id="IPR012910">
    <property type="entry name" value="Plug_dom"/>
</dbReference>
<keyword evidence="7 10" id="KW-0472">Membrane</keyword>
<dbReference type="InterPro" id="IPR023997">
    <property type="entry name" value="TonB-dep_OMP_SusC/RagA_CS"/>
</dbReference>
<keyword evidence="3 10" id="KW-1134">Transmembrane beta strand</keyword>
<dbReference type="EMBL" id="QGDT01000001">
    <property type="protein sequence ID" value="PWJ60456.1"/>
    <property type="molecule type" value="Genomic_DNA"/>
</dbReference>
<dbReference type="GO" id="GO:0015344">
    <property type="term" value="F:siderophore uptake transmembrane transporter activity"/>
    <property type="evidence" value="ECO:0007669"/>
    <property type="project" value="TreeGrafter"/>
</dbReference>
<keyword evidence="6 11" id="KW-0798">TonB box</keyword>
<proteinExistence type="inferred from homology"/>